<dbReference type="AlphaFoldDB" id="A0A1I3ERK5"/>
<accession>A0A1I3ERK5</accession>
<evidence type="ECO:0000259" key="1">
    <source>
        <dbReference type="Pfam" id="PF21992"/>
    </source>
</evidence>
<proteinExistence type="predicted"/>
<evidence type="ECO:0000313" key="2">
    <source>
        <dbReference type="EMBL" id="SFI01582.1"/>
    </source>
</evidence>
<dbReference type="Pfam" id="PF21992">
    <property type="entry name" value="DUF6927"/>
    <property type="match status" value="1"/>
</dbReference>
<feature type="domain" description="DUF6927" evidence="1">
    <location>
        <begin position="113"/>
        <end position="186"/>
    </location>
</feature>
<organism evidence="2 3">
    <name type="scientific">Modicisalibacter xianhensis</name>
    <dbReference type="NCBI Taxonomy" id="442341"/>
    <lineage>
        <taxon>Bacteria</taxon>
        <taxon>Pseudomonadati</taxon>
        <taxon>Pseudomonadota</taxon>
        <taxon>Gammaproteobacteria</taxon>
        <taxon>Oceanospirillales</taxon>
        <taxon>Halomonadaceae</taxon>
        <taxon>Modicisalibacter</taxon>
    </lineage>
</organism>
<name>A0A1I3ERK5_9GAMM</name>
<dbReference type="InterPro" id="IPR053845">
    <property type="entry name" value="DUF6927"/>
</dbReference>
<reference evidence="2 3" key="1">
    <citation type="submission" date="2016-10" db="EMBL/GenBank/DDBJ databases">
        <authorList>
            <person name="de Groot N.N."/>
        </authorList>
    </citation>
    <scope>NUCLEOTIDE SEQUENCE [LARGE SCALE GENOMIC DNA]</scope>
    <source>
        <strain evidence="2 3">CGMCC 1.6848</strain>
    </source>
</reference>
<dbReference type="Proteomes" id="UP000199040">
    <property type="component" value="Unassembled WGS sequence"/>
</dbReference>
<keyword evidence="3" id="KW-1185">Reference proteome</keyword>
<gene>
    <name evidence="2" type="ORF">SAMN04487959_114133</name>
</gene>
<dbReference type="EMBL" id="FOPY01000014">
    <property type="protein sequence ID" value="SFI01582.1"/>
    <property type="molecule type" value="Genomic_DNA"/>
</dbReference>
<dbReference type="RefSeq" id="WP_092848923.1">
    <property type="nucleotide sequence ID" value="NZ_FOPY01000014.1"/>
</dbReference>
<protein>
    <recommendedName>
        <fullName evidence="1">DUF6927 domain-containing protein</fullName>
    </recommendedName>
</protein>
<sequence>MGTLCMAMPADRKAYLDENYSTKDGSQTVLKSSFVGSTYYAAIKIKRPGEAPDQAPFEYTLGAVIKTSSMQGEFCYKSMDETMGPHESQCPMSILKLLSPLEELEQLGVVVGTSLKYAGEWRERCRKHAESKKQRARLKAGDRIKLPYSVRFVGGLECDTFTKVDLPRKRNVFRPEGSSMLVRLQARHLDDAVVLA</sequence>
<evidence type="ECO:0000313" key="3">
    <source>
        <dbReference type="Proteomes" id="UP000199040"/>
    </source>
</evidence>